<organism evidence="1 2">
    <name type="scientific">Leptospira interrogans serovar Australis str. 200703203</name>
    <dbReference type="NCBI Taxonomy" id="1085541"/>
    <lineage>
        <taxon>Bacteria</taxon>
        <taxon>Pseudomonadati</taxon>
        <taxon>Spirochaetota</taxon>
        <taxon>Spirochaetia</taxon>
        <taxon>Leptospirales</taxon>
        <taxon>Leptospiraceae</taxon>
        <taxon>Leptospira</taxon>
    </lineage>
</organism>
<evidence type="ECO:0000313" key="2">
    <source>
        <dbReference type="Proteomes" id="UP000012220"/>
    </source>
</evidence>
<dbReference type="Proteomes" id="UP000012220">
    <property type="component" value="Unassembled WGS sequence"/>
</dbReference>
<dbReference type="BioCyc" id="LINT1085541:G11IQ-3043-MONOMER"/>
<proteinExistence type="predicted"/>
<evidence type="ECO:0000313" key="1">
    <source>
        <dbReference type="EMBL" id="EMY24495.1"/>
    </source>
</evidence>
<reference evidence="1 2" key="1">
    <citation type="submission" date="2013-02" db="EMBL/GenBank/DDBJ databases">
        <authorList>
            <person name="Harkins D.M."/>
            <person name="Durkin A.S."/>
            <person name="Brinkac L.M."/>
            <person name="Haft D.H."/>
            <person name="Selengut J.D."/>
            <person name="Sanka R."/>
            <person name="DePew J."/>
            <person name="Purushe J."/>
            <person name="Picardeau M."/>
            <person name="Werts C."/>
            <person name="Goarant C."/>
            <person name="Vinetz J.M."/>
            <person name="Sutton G.G."/>
            <person name="Nierman W.C."/>
            <person name="Fouts D.E."/>
        </authorList>
    </citation>
    <scope>NUCLEOTIDE SEQUENCE [LARGE SCALE GENOMIC DNA]</scope>
    <source>
        <strain evidence="1 2">200703203</strain>
    </source>
</reference>
<name>N1URH8_LEPIR</name>
<accession>N1URH8</accession>
<comment type="caution">
    <text evidence="1">The sequence shown here is derived from an EMBL/GenBank/DDBJ whole genome shotgun (WGS) entry which is preliminary data.</text>
</comment>
<protein>
    <submittedName>
        <fullName evidence="1">Uncharacterized protein</fullName>
    </submittedName>
</protein>
<dbReference type="AlphaFoldDB" id="N1URH8"/>
<sequence>MKPNSFEESWKDRFYIRNQFETEKNDSFLIQKREKTDQKLLKTFRMRFLFKKSETLNLKMKPNSFEES</sequence>
<gene>
    <name evidence="1" type="ORF">LEP1GSC115_4878</name>
</gene>
<dbReference type="EMBL" id="AHNY02000191">
    <property type="protein sequence ID" value="EMY24495.1"/>
    <property type="molecule type" value="Genomic_DNA"/>
</dbReference>